<dbReference type="EMBL" id="CYKH01000685">
    <property type="protein sequence ID" value="CUG17426.1"/>
    <property type="molecule type" value="Genomic_DNA"/>
</dbReference>
<sequence length="339" mass="37351">EATRGRVHTKDTSHFLCDPFLPRWFMKIAGSWLLPRVVWEPKDLKLQYGNFFSSVARSDAVWFHPVFQMHGAVFSLIAAIPFPSSACVVQFVLAIAWVCVPVGLLVKWKLTLLRRPPSNPLSCLSNVIIIGVLIATVIFVEGPTSAQSVAASARDALGIVLTIVSVAKMVLSIVSVIAEALAKRRYDRDLKLKRTQLIVEVSSEIEMNAWISELRHQQEQLLRGGGVQEELGNSNSNMNSSGSVADPSLAWASSSFLGSSGDADLLRGASDERSTALKECHYPSLNLSTLDAQIDRVVSRSLYPRSESREQQKHRAQQFTLKLLITRAARKSKAEAPES</sequence>
<reference evidence="3" key="1">
    <citation type="submission" date="2015-09" db="EMBL/GenBank/DDBJ databases">
        <authorList>
            <consortium name="Pathogen Informatics"/>
        </authorList>
    </citation>
    <scope>NUCLEOTIDE SEQUENCE [LARGE SCALE GENOMIC DNA]</scope>
    <source>
        <strain evidence="3">Lake Konstanz</strain>
    </source>
</reference>
<feature type="transmembrane region" description="Helical" evidence="1">
    <location>
        <begin position="60"/>
        <end position="82"/>
    </location>
</feature>
<keyword evidence="1 2" id="KW-0812">Transmembrane</keyword>
<feature type="transmembrane region" description="Helical" evidence="1">
    <location>
        <begin position="120"/>
        <end position="139"/>
    </location>
</feature>
<dbReference type="AlphaFoldDB" id="A0A0S4IVC9"/>
<evidence type="ECO:0000256" key="1">
    <source>
        <dbReference type="SAM" id="Phobius"/>
    </source>
</evidence>
<keyword evidence="1" id="KW-0472">Membrane</keyword>
<feature type="non-terminal residue" evidence="2">
    <location>
        <position position="1"/>
    </location>
</feature>
<evidence type="ECO:0000313" key="2">
    <source>
        <dbReference type="EMBL" id="CUG17426.1"/>
    </source>
</evidence>
<proteinExistence type="predicted"/>
<dbReference type="VEuPathDB" id="TriTrypDB:BSAL_75310"/>
<protein>
    <submittedName>
        <fullName evidence="2">Transmembrane protein, putative</fullName>
    </submittedName>
</protein>
<organism evidence="2 3">
    <name type="scientific">Bodo saltans</name>
    <name type="common">Flagellated protozoan</name>
    <dbReference type="NCBI Taxonomy" id="75058"/>
    <lineage>
        <taxon>Eukaryota</taxon>
        <taxon>Discoba</taxon>
        <taxon>Euglenozoa</taxon>
        <taxon>Kinetoplastea</taxon>
        <taxon>Metakinetoplastina</taxon>
        <taxon>Eubodonida</taxon>
        <taxon>Bodonidae</taxon>
        <taxon>Bodo</taxon>
    </lineage>
</organism>
<keyword evidence="3" id="KW-1185">Reference proteome</keyword>
<gene>
    <name evidence="2" type="ORF">BSAL_75310</name>
</gene>
<evidence type="ECO:0000313" key="3">
    <source>
        <dbReference type="Proteomes" id="UP000051952"/>
    </source>
</evidence>
<dbReference type="Proteomes" id="UP000051952">
    <property type="component" value="Unassembled WGS sequence"/>
</dbReference>
<name>A0A0S4IVC9_BODSA</name>
<feature type="transmembrane region" description="Helical" evidence="1">
    <location>
        <begin position="159"/>
        <end position="182"/>
    </location>
</feature>
<feature type="transmembrane region" description="Helical" evidence="1">
    <location>
        <begin position="88"/>
        <end position="108"/>
    </location>
</feature>
<keyword evidence="1" id="KW-1133">Transmembrane helix</keyword>
<accession>A0A0S4IVC9</accession>